<dbReference type="InterPro" id="IPR017853">
    <property type="entry name" value="GH"/>
</dbReference>
<comment type="caution">
    <text evidence="1">The sequence shown here is derived from an EMBL/GenBank/DDBJ whole genome shotgun (WGS) entry which is preliminary data.</text>
</comment>
<dbReference type="RefSeq" id="WP_139104909.1">
    <property type="nucleotide sequence ID" value="NZ_VDFR01000001.1"/>
</dbReference>
<evidence type="ECO:0000313" key="1">
    <source>
        <dbReference type="EMBL" id="TNC52597.1"/>
    </source>
</evidence>
<evidence type="ECO:0000313" key="2">
    <source>
        <dbReference type="EMBL" id="TNC52669.1"/>
    </source>
</evidence>
<dbReference type="Gene3D" id="2.60.120.560">
    <property type="entry name" value="Exo-inulinase, domain 1"/>
    <property type="match status" value="1"/>
</dbReference>
<evidence type="ECO:0000313" key="3">
    <source>
        <dbReference type="Proteomes" id="UP000306740"/>
    </source>
</evidence>
<name>A0A5C4N7H5_9ACTN</name>
<gene>
    <name evidence="2" type="ORF">FHE65_00075</name>
    <name evidence="1" type="ORF">FHE65_00390</name>
</gene>
<proteinExistence type="predicted"/>
<protein>
    <submittedName>
        <fullName evidence="1">Uncharacterized protein</fullName>
    </submittedName>
</protein>
<dbReference type="Proteomes" id="UP000306740">
    <property type="component" value="Unassembled WGS sequence"/>
</dbReference>
<accession>A0A5C4N7H5</accession>
<reference evidence="1 3" key="1">
    <citation type="submission" date="2019-05" db="EMBL/GenBank/DDBJ databases">
        <title>Mumia sp. nov., isolated from the intestinal contents of plateau pika (Ochotona curzoniae) in the Qinghai-Tibet plateau of China.</title>
        <authorList>
            <person name="Tian Z."/>
        </authorList>
    </citation>
    <scope>NUCLEOTIDE SEQUENCE [LARGE SCALE GENOMIC DNA]</scope>
    <source>
        <strain evidence="3">527</strain>
        <strain evidence="1">Z527</strain>
    </source>
</reference>
<dbReference type="AlphaFoldDB" id="A0A5C4N7H5"/>
<sequence length="643" mass="68109">MPAPDDQPRNGLSRRSVLQIGGAVVAAGLAPPFAAGTASAATRGTAATGTAATTGVAATTAARAAAASTGGPIMNDPRFPIGIFWPPPPTETTVERYREIAAAGFTYVHGGNYSNSDVQITTHMLRVADEAGVGVLVEDPDVKWVLKNMSVGDPAQPNTISEDELRQRITTAVNRYAPSWRAVGGRLHISSGSGDGSIGWVADGMAWSDYTLAFDTEPLRTGAGGYAQAGWAFRIQDERNAYVWLLSTQGSNGKAVLKKAVFVNGNPTVTQVSLPYQLEPGKSYHVETTLSGSTITTRIDGVVVDTTTDSTYAAGSAGFREAGPESAYFDNVVVTGAGGAELFSDGFDDGLGAWRLPAGAGYGAFAGLHLYDEPSVGQLPLVAKAVAMANDAYPDALSYVNHFPGFGAGYEQAARDVDTPVLSFDRYPILANGEDLGYFENWAQVRAAALKHGRDSWIYIQSVGYANHAIPTKADLLWQISISLAYGCKGIQYFTYWTPDPARGEAFTTGLITVDGKRTRLYRYTKDVNANYLAPLGKQMLGLTSTAVQVAGLANPPAGLAPFAADDLVSAVSGDPVVLGRFVDADDRLHTLVANYSRHESAHVQLTLPAATESYAPRRDRWVRERDGALSLDAGEAVLLRAQ</sequence>
<dbReference type="OrthoDB" id="2569184at2"/>
<dbReference type="EMBL" id="VDFR01000001">
    <property type="protein sequence ID" value="TNC52669.1"/>
    <property type="molecule type" value="Genomic_DNA"/>
</dbReference>
<dbReference type="SUPFAM" id="SSF51445">
    <property type="entry name" value="(Trans)glycosidases"/>
    <property type="match status" value="1"/>
</dbReference>
<dbReference type="EMBL" id="VDFR01000002">
    <property type="protein sequence ID" value="TNC52597.1"/>
    <property type="molecule type" value="Genomic_DNA"/>
</dbReference>
<organism evidence="1 3">
    <name type="scientific">Mumia zhuanghuii</name>
    <dbReference type="NCBI Taxonomy" id="2585211"/>
    <lineage>
        <taxon>Bacteria</taxon>
        <taxon>Bacillati</taxon>
        <taxon>Actinomycetota</taxon>
        <taxon>Actinomycetes</taxon>
        <taxon>Propionibacteriales</taxon>
        <taxon>Nocardioidaceae</taxon>
        <taxon>Mumia</taxon>
    </lineage>
</organism>
<dbReference type="InterPro" id="IPR006311">
    <property type="entry name" value="TAT_signal"/>
</dbReference>
<dbReference type="PROSITE" id="PS51318">
    <property type="entry name" value="TAT"/>
    <property type="match status" value="1"/>
</dbReference>
<dbReference type="Gene3D" id="3.20.20.80">
    <property type="entry name" value="Glycosidases"/>
    <property type="match status" value="1"/>
</dbReference>